<accession>A0ABM3GMW2</accession>
<dbReference type="GeneID" id="107223504"/>
<feature type="region of interest" description="Disordered" evidence="1">
    <location>
        <begin position="303"/>
        <end position="327"/>
    </location>
</feature>
<feature type="compositionally biased region" description="Basic and acidic residues" evidence="1">
    <location>
        <begin position="215"/>
        <end position="239"/>
    </location>
</feature>
<feature type="compositionally biased region" description="Polar residues" evidence="1">
    <location>
        <begin position="47"/>
        <end position="63"/>
    </location>
</feature>
<feature type="compositionally biased region" description="Polar residues" evidence="1">
    <location>
        <begin position="620"/>
        <end position="644"/>
    </location>
</feature>
<feature type="region of interest" description="Disordered" evidence="1">
    <location>
        <begin position="263"/>
        <end position="291"/>
    </location>
</feature>
<feature type="compositionally biased region" description="Basic and acidic residues" evidence="1">
    <location>
        <begin position="562"/>
        <end position="577"/>
    </location>
</feature>
<evidence type="ECO:0000313" key="2">
    <source>
        <dbReference type="Proteomes" id="UP000829291"/>
    </source>
</evidence>
<feature type="region of interest" description="Disordered" evidence="1">
    <location>
        <begin position="347"/>
        <end position="442"/>
    </location>
</feature>
<feature type="compositionally biased region" description="Basic residues" evidence="1">
    <location>
        <begin position="420"/>
        <end position="429"/>
    </location>
</feature>
<feature type="compositionally biased region" description="Polar residues" evidence="1">
    <location>
        <begin position="704"/>
        <end position="716"/>
    </location>
</feature>
<name>A0ABM3GMW2_NEOLC</name>
<keyword evidence="3" id="KW-0808">Transferase</keyword>
<feature type="region of interest" description="Disordered" evidence="1">
    <location>
        <begin position="189"/>
        <end position="239"/>
    </location>
</feature>
<evidence type="ECO:0000313" key="3">
    <source>
        <dbReference type="RefSeq" id="XP_046601608.1"/>
    </source>
</evidence>
<feature type="region of interest" description="Disordered" evidence="1">
    <location>
        <begin position="562"/>
        <end position="736"/>
    </location>
</feature>
<keyword evidence="2" id="KW-1185">Reference proteome</keyword>
<dbReference type="GO" id="GO:0016301">
    <property type="term" value="F:kinase activity"/>
    <property type="evidence" value="ECO:0007669"/>
    <property type="project" value="UniProtKB-KW"/>
</dbReference>
<feature type="compositionally biased region" description="Polar residues" evidence="1">
    <location>
        <begin position="305"/>
        <end position="327"/>
    </location>
</feature>
<feature type="region of interest" description="Disordered" evidence="1">
    <location>
        <begin position="1"/>
        <end position="112"/>
    </location>
</feature>
<keyword evidence="3" id="KW-0418">Kinase</keyword>
<dbReference type="RefSeq" id="XP_046601608.1">
    <property type="nucleotide sequence ID" value="XM_046745652.1"/>
</dbReference>
<dbReference type="Proteomes" id="UP000829291">
    <property type="component" value="Chromosome 7"/>
</dbReference>
<reference evidence="3" key="1">
    <citation type="submission" date="2025-08" db="UniProtKB">
        <authorList>
            <consortium name="RefSeq"/>
        </authorList>
    </citation>
    <scope>IDENTIFICATION</scope>
    <source>
        <tissue evidence="3">Thorax and Abdomen</tissue>
    </source>
</reference>
<evidence type="ECO:0000256" key="1">
    <source>
        <dbReference type="SAM" id="MobiDB-lite"/>
    </source>
</evidence>
<feature type="compositionally biased region" description="Polar residues" evidence="1">
    <location>
        <begin position="403"/>
        <end position="416"/>
    </location>
</feature>
<organism evidence="2 3">
    <name type="scientific">Neodiprion lecontei</name>
    <name type="common">Redheaded pine sawfly</name>
    <dbReference type="NCBI Taxonomy" id="441921"/>
    <lineage>
        <taxon>Eukaryota</taxon>
        <taxon>Metazoa</taxon>
        <taxon>Ecdysozoa</taxon>
        <taxon>Arthropoda</taxon>
        <taxon>Hexapoda</taxon>
        <taxon>Insecta</taxon>
        <taxon>Pterygota</taxon>
        <taxon>Neoptera</taxon>
        <taxon>Endopterygota</taxon>
        <taxon>Hymenoptera</taxon>
        <taxon>Tenthredinoidea</taxon>
        <taxon>Diprionidae</taxon>
        <taxon>Diprioninae</taxon>
        <taxon>Neodiprion</taxon>
    </lineage>
</organism>
<sequence>MVRKRKHSSDESGMPAPQRQFQRLTRKHQRTLIDDDNENAEALPAAMSNTSSKTMKTPSTASGRNRKSALPENAGNTAVSTRSRRRKPTKSSSDSDSENKAESPIGQLKLDKVNTLQEPEIANRPLRSRLRKEMNDNISGTSVAELKPQQRNVTDRKKRVLAVADNTLTENWLVLIETPVKLTRLQAKTFSAKKKPDPSYHSKLPGQSDEIQDADENKNREEYRKVKETPRKSFSKEQEQSLPLGIVPIDTVTPESSPMLVTLTPHRSSKTPKKSPLNIGSPKTHSYSPLRLSKTPRKLPITVESPATSDKSSVSIGQTVQETQTTSMQVDCNNPFVALMDFRKELSDQPSVSPKVSKSRKTSALKTPSKRLPTPASKVRKSPVKTPAALQKSGLLVRGRISTPVNVKRSSLSQPESPRRPKSTAKKRSPITSSGTPLRPIPVSKEAAAAIATSSPFGVPPNKIKALLELAETSPTTTPRSRIRRSLNLTSDFITFSSGSTSSPMITPQRISQVMENKKESRPSDDESLGLIAMSDDMFDDSSKAKDGTYELSVELTLKQKEKNAEKISESGEKDATYELAEPKTPSLQKSRKRSFSAMEPSNCTPDAKKRCRVRFASPAQKTSTSSPALGTSSVRKSVRTVQTPARHRIGVVQSARRSRGSVGMDSQHRRSRSLTKGNEINQQLRSSNKRRSNSASNLLNKTPKFNQTIQDSINRLSRPRQPGVSTSKTEAKVPAPRRIPNFAQIHQKKFAQMESLVDVKERVAKRHVEFSTVSSARTFQPLVSDFQPLPSTPKPAPTTQQSEGYNRFGFKLRKVEARTAIKKNPPSSAVRNKNIQDKNRSILQGVRTNRRFELQMKSRNLH</sequence>
<protein>
    <submittedName>
        <fullName evidence="3">Probable serine/threonine-protein kinase nek3</fullName>
    </submittedName>
</protein>
<gene>
    <name evidence="3" type="primary">LOC107223504</name>
</gene>
<proteinExistence type="predicted"/>